<dbReference type="Proteomes" id="UP000001880">
    <property type="component" value="Chromosome"/>
</dbReference>
<name>D0LL89_HALO1</name>
<gene>
    <name evidence="4" type="primary">greB</name>
    <name evidence="7" type="ordered locus">Hoch_6110</name>
</gene>
<evidence type="ECO:0000256" key="4">
    <source>
        <dbReference type="HAMAP-Rule" id="MF_00930"/>
    </source>
</evidence>
<dbReference type="SUPFAM" id="SSF46557">
    <property type="entry name" value="GreA transcript cleavage protein, N-terminal domain"/>
    <property type="match status" value="1"/>
</dbReference>
<evidence type="ECO:0000256" key="2">
    <source>
        <dbReference type="ARBA" id="ARBA00023125"/>
    </source>
</evidence>
<dbReference type="InterPro" id="IPR006358">
    <property type="entry name" value="Tscrpt_elong_fac_GreB"/>
</dbReference>
<evidence type="ECO:0000313" key="8">
    <source>
        <dbReference type="Proteomes" id="UP000001880"/>
    </source>
</evidence>
<keyword evidence="7" id="KW-0648">Protein biosynthesis</keyword>
<evidence type="ECO:0000313" key="7">
    <source>
        <dbReference type="EMBL" id="ACY18585.1"/>
    </source>
</evidence>
<dbReference type="GO" id="GO:0006354">
    <property type="term" value="P:DNA-templated transcription elongation"/>
    <property type="evidence" value="ECO:0007669"/>
    <property type="project" value="TreeGrafter"/>
</dbReference>
<comment type="similarity">
    <text evidence="4">Belongs to the GreA/GreB family. GreB subfamily.</text>
</comment>
<dbReference type="PIRSF" id="PIRSF006092">
    <property type="entry name" value="GreA_GreB"/>
    <property type="match status" value="1"/>
</dbReference>
<dbReference type="NCBIfam" id="NF002506">
    <property type="entry name" value="PRK01885.1"/>
    <property type="match status" value="1"/>
</dbReference>
<dbReference type="SUPFAM" id="SSF54534">
    <property type="entry name" value="FKBP-like"/>
    <property type="match status" value="1"/>
</dbReference>
<feature type="domain" description="Transcription elongation factor GreA/GreB C-terminal" evidence="5">
    <location>
        <begin position="92"/>
        <end position="165"/>
    </location>
</feature>
<dbReference type="OrthoDB" id="5511940at2"/>
<dbReference type="InterPro" id="IPR028624">
    <property type="entry name" value="Tscrpt_elong_fac_GreA/B"/>
</dbReference>
<dbReference type="EMBL" id="CP001804">
    <property type="protein sequence ID" value="ACY18585.1"/>
    <property type="molecule type" value="Genomic_DNA"/>
</dbReference>
<dbReference type="NCBIfam" id="TIGR01461">
    <property type="entry name" value="greB"/>
    <property type="match status" value="1"/>
</dbReference>
<comment type="function">
    <text evidence="4">Necessary for efficient RNA polymerase transcription elongation past template-encoded arresting sites. The arresting sites in DNA have the property of trapping a certain fraction of elongating RNA polymerases that pass through, resulting in locked ternary complexes. Cleavage of the nascent transcript by cleavage factors such as GreA or GreB allows the resumption of elongation from the new 3'terminus. GreB releases sequences of up to 9 nucleotides in length.</text>
</comment>
<keyword evidence="3 4" id="KW-0804">Transcription</keyword>
<accession>D0LL89</accession>
<dbReference type="Gene3D" id="3.10.50.30">
    <property type="entry name" value="Transcription elongation factor, GreA/GreB, C-terminal domain"/>
    <property type="match status" value="1"/>
</dbReference>
<evidence type="ECO:0000259" key="6">
    <source>
        <dbReference type="Pfam" id="PF03449"/>
    </source>
</evidence>
<dbReference type="InterPro" id="IPR036805">
    <property type="entry name" value="Tscrpt_elong_fac_GreA/B_N_sf"/>
</dbReference>
<reference evidence="7 8" key="1">
    <citation type="journal article" date="2010" name="Stand. Genomic Sci.">
        <title>Complete genome sequence of Haliangium ochraceum type strain (SMP-2).</title>
        <authorList>
            <consortium name="US DOE Joint Genome Institute (JGI-PGF)"/>
            <person name="Ivanova N."/>
            <person name="Daum C."/>
            <person name="Lang E."/>
            <person name="Abt B."/>
            <person name="Kopitz M."/>
            <person name="Saunders E."/>
            <person name="Lapidus A."/>
            <person name="Lucas S."/>
            <person name="Glavina Del Rio T."/>
            <person name="Nolan M."/>
            <person name="Tice H."/>
            <person name="Copeland A."/>
            <person name="Cheng J.F."/>
            <person name="Chen F."/>
            <person name="Bruce D."/>
            <person name="Goodwin L."/>
            <person name="Pitluck S."/>
            <person name="Mavromatis K."/>
            <person name="Pati A."/>
            <person name="Mikhailova N."/>
            <person name="Chen A."/>
            <person name="Palaniappan K."/>
            <person name="Land M."/>
            <person name="Hauser L."/>
            <person name="Chang Y.J."/>
            <person name="Jeffries C.D."/>
            <person name="Detter J.C."/>
            <person name="Brettin T."/>
            <person name="Rohde M."/>
            <person name="Goker M."/>
            <person name="Bristow J."/>
            <person name="Markowitz V."/>
            <person name="Eisen J.A."/>
            <person name="Hugenholtz P."/>
            <person name="Kyrpides N.C."/>
            <person name="Klenk H.P."/>
        </authorList>
    </citation>
    <scope>NUCLEOTIDE SEQUENCE [LARGE SCALE GENOMIC DNA]</scope>
    <source>
        <strain evidence="8">DSM 14365 / CIP 107738 / JCM 11303 / AJ 13395 / SMP-2</strain>
    </source>
</reference>
<dbReference type="InterPro" id="IPR018151">
    <property type="entry name" value="TF_GreA/GreB_CS"/>
</dbReference>
<dbReference type="Pfam" id="PF01272">
    <property type="entry name" value="GreA_GreB"/>
    <property type="match status" value="1"/>
</dbReference>
<organism evidence="7 8">
    <name type="scientific">Haliangium ochraceum (strain DSM 14365 / JCM 11303 / SMP-2)</name>
    <dbReference type="NCBI Taxonomy" id="502025"/>
    <lineage>
        <taxon>Bacteria</taxon>
        <taxon>Pseudomonadati</taxon>
        <taxon>Myxococcota</taxon>
        <taxon>Polyangia</taxon>
        <taxon>Haliangiales</taxon>
        <taxon>Kofleriaceae</taxon>
        <taxon>Haliangium</taxon>
    </lineage>
</organism>
<dbReference type="InterPro" id="IPR023459">
    <property type="entry name" value="Tscrpt_elong_fac_GreA/B_fam"/>
</dbReference>
<dbReference type="HAMAP" id="MF_00930">
    <property type="entry name" value="GreB"/>
    <property type="match status" value="1"/>
</dbReference>
<sequence>MSRYRPPRPKQSLYITPEGARVLREELEQLWLVERPRVTQEVADAAAQGDRSENAEYIYGKRRLREIDRRVRFLGKRLDSLTVVSEPPSDPKRVFFGAWVTLEDDEDGKEVVYRIVGPDEFDVSAGKISMDAPVGRALLGKREGDEVTVKRPKGEVVYTIVEVRYGEPPDSAR</sequence>
<keyword evidence="1 4" id="KW-0805">Transcription regulation</keyword>
<dbReference type="InterPro" id="IPR036953">
    <property type="entry name" value="GreA/GreB_C_sf"/>
</dbReference>
<dbReference type="InterPro" id="IPR001437">
    <property type="entry name" value="Tscrpt_elong_fac_GreA/B_C"/>
</dbReference>
<dbReference type="NCBIfam" id="NF001263">
    <property type="entry name" value="PRK00226.1-4"/>
    <property type="match status" value="1"/>
</dbReference>
<dbReference type="AlphaFoldDB" id="D0LL89"/>
<keyword evidence="7" id="KW-0251">Elongation factor</keyword>
<dbReference type="HAMAP" id="MF_00105">
    <property type="entry name" value="GreA_GreB"/>
    <property type="match status" value="1"/>
</dbReference>
<dbReference type="PANTHER" id="PTHR30437">
    <property type="entry name" value="TRANSCRIPTION ELONGATION FACTOR GREA"/>
    <property type="match status" value="1"/>
</dbReference>
<dbReference type="GO" id="GO:0070063">
    <property type="term" value="F:RNA polymerase binding"/>
    <property type="evidence" value="ECO:0007669"/>
    <property type="project" value="InterPro"/>
</dbReference>
<dbReference type="PROSITE" id="PS00829">
    <property type="entry name" value="GREAB_1"/>
    <property type="match status" value="1"/>
</dbReference>
<dbReference type="STRING" id="502025.Hoch_6110"/>
<keyword evidence="2 4" id="KW-0238">DNA-binding</keyword>
<dbReference type="GO" id="GO:0003677">
    <property type="term" value="F:DNA binding"/>
    <property type="evidence" value="ECO:0007669"/>
    <property type="project" value="UniProtKB-UniRule"/>
</dbReference>
<evidence type="ECO:0000256" key="3">
    <source>
        <dbReference type="ARBA" id="ARBA00023163"/>
    </source>
</evidence>
<dbReference type="HOGENOM" id="CLU_101379_3_0_7"/>
<proteinExistence type="inferred from homology"/>
<dbReference type="FunFam" id="3.10.50.30:FF:000001">
    <property type="entry name" value="Transcription elongation factor GreA"/>
    <property type="match status" value="1"/>
</dbReference>
<dbReference type="Gene3D" id="1.10.287.180">
    <property type="entry name" value="Transcription elongation factor, GreA/GreB, N-terminal domain"/>
    <property type="match status" value="1"/>
</dbReference>
<dbReference type="FunFam" id="1.10.287.180:FF:000001">
    <property type="entry name" value="Transcription elongation factor GreA"/>
    <property type="match status" value="1"/>
</dbReference>
<protein>
    <recommendedName>
        <fullName evidence="4">Transcription elongation factor GreB</fullName>
    </recommendedName>
    <alternativeName>
        <fullName evidence="4">Transcript cleavage factor GreB</fullName>
    </alternativeName>
</protein>
<dbReference type="RefSeq" id="WP_012831177.1">
    <property type="nucleotide sequence ID" value="NC_013440.1"/>
</dbReference>
<dbReference type="GO" id="GO:0032784">
    <property type="term" value="P:regulation of DNA-templated transcription elongation"/>
    <property type="evidence" value="ECO:0007669"/>
    <property type="project" value="UniProtKB-UniRule"/>
</dbReference>
<dbReference type="InterPro" id="IPR022691">
    <property type="entry name" value="Tscrpt_elong_fac_GreA/B_N"/>
</dbReference>
<keyword evidence="8" id="KW-1185">Reference proteome</keyword>
<dbReference type="KEGG" id="hoh:Hoch_6110"/>
<evidence type="ECO:0000259" key="5">
    <source>
        <dbReference type="Pfam" id="PF01272"/>
    </source>
</evidence>
<dbReference type="eggNOG" id="COG0782">
    <property type="taxonomic scope" value="Bacteria"/>
</dbReference>
<dbReference type="PANTHER" id="PTHR30437:SF6">
    <property type="entry name" value="TRANSCRIPTION ELONGATION FACTOR GREB"/>
    <property type="match status" value="1"/>
</dbReference>
<dbReference type="Pfam" id="PF03449">
    <property type="entry name" value="GreA_GreB_N"/>
    <property type="match status" value="1"/>
</dbReference>
<dbReference type="GO" id="GO:0003746">
    <property type="term" value="F:translation elongation factor activity"/>
    <property type="evidence" value="ECO:0007669"/>
    <property type="project" value="UniProtKB-KW"/>
</dbReference>
<feature type="domain" description="Transcription elongation factor GreA/GreB N-terminal" evidence="6">
    <location>
        <begin position="14"/>
        <end position="83"/>
    </location>
</feature>
<evidence type="ECO:0000256" key="1">
    <source>
        <dbReference type="ARBA" id="ARBA00023015"/>
    </source>
</evidence>